<dbReference type="EMBL" id="JF746302">
    <property type="protein sequence ID" value="AER36533.1"/>
    <property type="molecule type" value="Genomic_DNA"/>
</dbReference>
<reference evidence="4" key="1">
    <citation type="submission" date="2011-03" db="EMBL/GenBank/DDBJ databases">
        <title>rns-nad3.</title>
        <authorList>
            <person name="Martin F."/>
            <person name="Radmer L."/>
        </authorList>
    </citation>
    <scope>NUCLEOTIDE SEQUENCE</scope>
    <source>
        <strain evidence="2">P10162</strain>
        <strain evidence="3">P11307</strain>
        <strain evidence="4">P15348</strain>
        <strain evidence="5">P15887</strain>
        <strain evidence="6">P2425</strain>
    </source>
</reference>
<dbReference type="AlphaFoldDB" id="G8E8I3"/>
<keyword evidence="1" id="KW-1133">Transmembrane helix</keyword>
<evidence type="ECO:0000313" key="5">
    <source>
        <dbReference type="EMBL" id="AER36515.1"/>
    </source>
</evidence>
<feature type="transmembrane region" description="Helical" evidence="1">
    <location>
        <begin position="44"/>
        <end position="62"/>
    </location>
</feature>
<dbReference type="EMBL" id="JF746264">
    <property type="protein sequence ID" value="AER36495.1"/>
    <property type="molecule type" value="Genomic_DNA"/>
</dbReference>
<dbReference type="EMBL" id="JF746284">
    <property type="protein sequence ID" value="AER36515.1"/>
    <property type="molecule type" value="Genomic_DNA"/>
</dbReference>
<protein>
    <submittedName>
        <fullName evidence="4">Orf365</fullName>
    </submittedName>
</protein>
<sequence>MTIKNIIILFIISGFYYILIFLKIKSNVTLITYQHGLNMNKPKINLISIIVFFSFMLLSILLQNPTCCCSDREFFGIPDRGVNFLNPSEETEMLDRLRTLLDSISDTSSVDMDINSFEEIIEIQNYPYPESVKQLLENISSQDLVESNGLGFDGFSRIGEVLDTGRNVTFAPNRVHKNFLETFENISNENLKESVEFLHTAVDYNFDYLNLNLEKTEFFENHLKFINYTLERLIGGLPDLENNSNLETTLAGKHLWIDVLKSINNLRLIDGNVQPNSIIINELDFLNETNLTTHQQNLIEYRNRIINSTTEFNDNLRNLNRRAVLNINLANFQLDTRLRSYGDTSSSHGSTWNDRYLGSDGDDLL</sequence>
<evidence type="ECO:0000313" key="4">
    <source>
        <dbReference type="EMBL" id="AER36504.1"/>
    </source>
</evidence>
<dbReference type="EMBL" id="JF746260">
    <property type="protein sequence ID" value="AER36491.1"/>
    <property type="molecule type" value="Genomic_DNA"/>
</dbReference>
<geneLocation type="mitochondrion" evidence="4"/>
<proteinExistence type="predicted"/>
<evidence type="ECO:0000313" key="3">
    <source>
        <dbReference type="EMBL" id="AER36495.1"/>
    </source>
</evidence>
<evidence type="ECO:0000256" key="1">
    <source>
        <dbReference type="SAM" id="Phobius"/>
    </source>
</evidence>
<keyword evidence="1" id="KW-0472">Membrane</keyword>
<name>G8E8I3_PHYCI</name>
<accession>G8E8I3</accession>
<organism evidence="4">
    <name type="scientific">Phytophthora cinnamomi</name>
    <name type="common">Cinnamon fungus</name>
    <dbReference type="NCBI Taxonomy" id="4785"/>
    <lineage>
        <taxon>Eukaryota</taxon>
        <taxon>Sar</taxon>
        <taxon>Stramenopiles</taxon>
        <taxon>Oomycota</taxon>
        <taxon>Peronosporomycetes</taxon>
        <taxon>Peronosporales</taxon>
        <taxon>Peronosporaceae</taxon>
        <taxon>Phytophthora</taxon>
    </lineage>
</organism>
<evidence type="ECO:0000313" key="2">
    <source>
        <dbReference type="EMBL" id="AER36491.1"/>
    </source>
</evidence>
<keyword evidence="4" id="KW-0496">Mitochondrion</keyword>
<feature type="transmembrane region" description="Helical" evidence="1">
    <location>
        <begin position="6"/>
        <end position="24"/>
    </location>
</feature>
<dbReference type="EMBL" id="JF746273">
    <property type="protein sequence ID" value="AER36504.1"/>
    <property type="molecule type" value="Genomic_DNA"/>
</dbReference>
<evidence type="ECO:0000313" key="6">
    <source>
        <dbReference type="EMBL" id="AER36533.1"/>
    </source>
</evidence>
<keyword evidence="1" id="KW-0812">Transmembrane</keyword>